<evidence type="ECO:0000256" key="2">
    <source>
        <dbReference type="ARBA" id="ARBA00023125"/>
    </source>
</evidence>
<dbReference type="SUPFAM" id="SSF46785">
    <property type="entry name" value="Winged helix' DNA-binding domain"/>
    <property type="match status" value="1"/>
</dbReference>
<keyword evidence="1" id="KW-0805">Transcription regulation</keyword>
<dbReference type="InterPro" id="IPR051011">
    <property type="entry name" value="Metal_resp_trans_reg"/>
</dbReference>
<dbReference type="InterPro" id="IPR011991">
    <property type="entry name" value="ArsR-like_HTH"/>
</dbReference>
<keyword evidence="2 5" id="KW-0238">DNA-binding</keyword>
<organism evidence="5 6">
    <name type="scientific">Oceanobacillus polygoni</name>
    <dbReference type="NCBI Taxonomy" id="1235259"/>
    <lineage>
        <taxon>Bacteria</taxon>
        <taxon>Bacillati</taxon>
        <taxon>Bacillota</taxon>
        <taxon>Bacilli</taxon>
        <taxon>Bacillales</taxon>
        <taxon>Bacillaceae</taxon>
        <taxon>Oceanobacillus</taxon>
    </lineage>
</organism>
<dbReference type="EMBL" id="JAGGMB010000006">
    <property type="protein sequence ID" value="MBP2077923.1"/>
    <property type="molecule type" value="Genomic_DNA"/>
</dbReference>
<evidence type="ECO:0000313" key="6">
    <source>
        <dbReference type="Proteomes" id="UP001138793"/>
    </source>
</evidence>
<dbReference type="InterPro" id="IPR001845">
    <property type="entry name" value="HTH_ArsR_DNA-bd_dom"/>
</dbReference>
<feature type="domain" description="HTH arsR-type" evidence="4">
    <location>
        <begin position="7"/>
        <end position="101"/>
    </location>
</feature>
<dbReference type="Proteomes" id="UP001138793">
    <property type="component" value="Unassembled WGS sequence"/>
</dbReference>
<dbReference type="Pfam" id="PF01022">
    <property type="entry name" value="HTH_5"/>
    <property type="match status" value="1"/>
</dbReference>
<dbReference type="InterPro" id="IPR036390">
    <property type="entry name" value="WH_DNA-bd_sf"/>
</dbReference>
<keyword evidence="3" id="KW-0804">Transcription</keyword>
<dbReference type="AlphaFoldDB" id="A0A9X1CHH2"/>
<dbReference type="NCBIfam" id="NF033788">
    <property type="entry name" value="HTH_metalloreg"/>
    <property type="match status" value="1"/>
</dbReference>
<proteinExistence type="predicted"/>
<dbReference type="Gene3D" id="1.10.10.10">
    <property type="entry name" value="Winged helix-like DNA-binding domain superfamily/Winged helix DNA-binding domain"/>
    <property type="match status" value="1"/>
</dbReference>
<dbReference type="RefSeq" id="WP_149473834.1">
    <property type="nucleotide sequence ID" value="NZ_JAGGMB010000006.1"/>
</dbReference>
<protein>
    <submittedName>
        <fullName evidence="5">DNA-binding transcriptional ArsR family regulator</fullName>
    </submittedName>
</protein>
<evidence type="ECO:0000259" key="4">
    <source>
        <dbReference type="PROSITE" id="PS50987"/>
    </source>
</evidence>
<dbReference type="PRINTS" id="PR00778">
    <property type="entry name" value="HTHARSR"/>
</dbReference>
<comment type="caution">
    <text evidence="5">The sequence shown here is derived from an EMBL/GenBank/DDBJ whole genome shotgun (WGS) entry which is preliminary data.</text>
</comment>
<keyword evidence="6" id="KW-1185">Reference proteome</keyword>
<dbReference type="PROSITE" id="PS50987">
    <property type="entry name" value="HTH_ARSR_2"/>
    <property type="match status" value="1"/>
</dbReference>
<dbReference type="PANTHER" id="PTHR43132">
    <property type="entry name" value="ARSENICAL RESISTANCE OPERON REPRESSOR ARSR-RELATED"/>
    <property type="match status" value="1"/>
</dbReference>
<dbReference type="CDD" id="cd00090">
    <property type="entry name" value="HTH_ARSR"/>
    <property type="match status" value="1"/>
</dbReference>
<dbReference type="GO" id="GO:0003677">
    <property type="term" value="F:DNA binding"/>
    <property type="evidence" value="ECO:0007669"/>
    <property type="project" value="UniProtKB-KW"/>
</dbReference>
<dbReference type="GO" id="GO:0003700">
    <property type="term" value="F:DNA-binding transcription factor activity"/>
    <property type="evidence" value="ECO:0007669"/>
    <property type="project" value="InterPro"/>
</dbReference>
<name>A0A9X1CHH2_9BACI</name>
<reference evidence="5" key="1">
    <citation type="submission" date="2021-03" db="EMBL/GenBank/DDBJ databases">
        <title>Genomic Encyclopedia of Type Strains, Phase IV (KMG-IV): sequencing the most valuable type-strain genomes for metagenomic binning, comparative biology and taxonomic classification.</title>
        <authorList>
            <person name="Goeker M."/>
        </authorList>
    </citation>
    <scope>NUCLEOTIDE SEQUENCE</scope>
    <source>
        <strain evidence="5">DSM 107338</strain>
    </source>
</reference>
<accession>A0A9X1CHH2</accession>
<evidence type="ECO:0000256" key="1">
    <source>
        <dbReference type="ARBA" id="ARBA00023015"/>
    </source>
</evidence>
<dbReference type="PANTHER" id="PTHR43132:SF6">
    <property type="entry name" value="HTH-TYPE TRANSCRIPTIONAL REPRESSOR CZRA"/>
    <property type="match status" value="1"/>
</dbReference>
<gene>
    <name evidence="5" type="ORF">J2Z64_002178</name>
</gene>
<sequence length="101" mass="12106">MQAYQPIDEHLIEQVSQTFKALSDPTRIKILHLLFQKECSVNEIAEHLNMNQSTISHQLKYLKQMHLVKKRREKTMYYYSPDDEHVMILLEQTIKHTKHTT</sequence>
<dbReference type="SMART" id="SM00418">
    <property type="entry name" value="HTH_ARSR"/>
    <property type="match status" value="1"/>
</dbReference>
<evidence type="ECO:0000313" key="5">
    <source>
        <dbReference type="EMBL" id="MBP2077923.1"/>
    </source>
</evidence>
<dbReference type="OrthoDB" id="9794330at2"/>
<dbReference type="InterPro" id="IPR036388">
    <property type="entry name" value="WH-like_DNA-bd_sf"/>
</dbReference>
<evidence type="ECO:0000256" key="3">
    <source>
        <dbReference type="ARBA" id="ARBA00023163"/>
    </source>
</evidence>